<gene>
    <name evidence="5" type="ORF">ECRASSUSDP1_LOCUS16164</name>
</gene>
<dbReference type="Pfam" id="PF00176">
    <property type="entry name" value="SNF2-rel_dom"/>
    <property type="match status" value="1"/>
</dbReference>
<dbReference type="PROSITE" id="PS51192">
    <property type="entry name" value="HELICASE_ATP_BIND_1"/>
    <property type="match status" value="1"/>
</dbReference>
<dbReference type="GO" id="GO:0031297">
    <property type="term" value="P:replication fork processing"/>
    <property type="evidence" value="ECO:0007669"/>
    <property type="project" value="TreeGrafter"/>
</dbReference>
<dbReference type="InterPro" id="IPR049730">
    <property type="entry name" value="SNF2/RAD54-like_C"/>
</dbReference>
<name>A0AAD1XL66_EUPCR</name>
<dbReference type="PANTHER" id="PTHR45766:SF6">
    <property type="entry name" value="SWI_SNF-RELATED MATRIX-ASSOCIATED ACTIN-DEPENDENT REGULATOR OF CHROMATIN SUBFAMILY A-LIKE PROTEIN 1"/>
    <property type="match status" value="1"/>
</dbReference>
<dbReference type="InterPro" id="IPR000330">
    <property type="entry name" value="SNF2_N"/>
</dbReference>
<dbReference type="EMBL" id="CAMPGE010016232">
    <property type="protein sequence ID" value="CAI2374806.1"/>
    <property type="molecule type" value="Genomic_DNA"/>
</dbReference>
<organism evidence="5 6">
    <name type="scientific">Euplotes crassus</name>
    <dbReference type="NCBI Taxonomy" id="5936"/>
    <lineage>
        <taxon>Eukaryota</taxon>
        <taxon>Sar</taxon>
        <taxon>Alveolata</taxon>
        <taxon>Ciliophora</taxon>
        <taxon>Intramacronucleata</taxon>
        <taxon>Spirotrichea</taxon>
        <taxon>Hypotrichia</taxon>
        <taxon>Euplotida</taxon>
        <taxon>Euplotidae</taxon>
        <taxon>Moneuplotes</taxon>
    </lineage>
</organism>
<dbReference type="InterPro" id="IPR027417">
    <property type="entry name" value="P-loop_NTPase"/>
</dbReference>
<feature type="domain" description="Helicase C-terminal" evidence="4">
    <location>
        <begin position="605"/>
        <end position="762"/>
    </location>
</feature>
<dbReference type="Proteomes" id="UP001295684">
    <property type="component" value="Unassembled WGS sequence"/>
</dbReference>
<dbReference type="PROSITE" id="PS51194">
    <property type="entry name" value="HELICASE_CTER"/>
    <property type="match status" value="1"/>
</dbReference>
<feature type="region of interest" description="Disordered" evidence="2">
    <location>
        <begin position="144"/>
        <end position="163"/>
    </location>
</feature>
<dbReference type="GO" id="GO:0043596">
    <property type="term" value="C:nuclear replication fork"/>
    <property type="evidence" value="ECO:0007669"/>
    <property type="project" value="TreeGrafter"/>
</dbReference>
<protein>
    <submittedName>
        <fullName evidence="5">Uncharacterized protein</fullName>
    </submittedName>
</protein>
<evidence type="ECO:0000259" key="4">
    <source>
        <dbReference type="PROSITE" id="PS51194"/>
    </source>
</evidence>
<reference evidence="5" key="1">
    <citation type="submission" date="2023-07" db="EMBL/GenBank/DDBJ databases">
        <authorList>
            <consortium name="AG Swart"/>
            <person name="Singh M."/>
            <person name="Singh A."/>
            <person name="Seah K."/>
            <person name="Emmerich C."/>
        </authorList>
    </citation>
    <scope>NUCLEOTIDE SEQUENCE</scope>
    <source>
        <strain evidence="5">DP1</strain>
    </source>
</reference>
<dbReference type="GO" id="GO:0005524">
    <property type="term" value="F:ATP binding"/>
    <property type="evidence" value="ECO:0007669"/>
    <property type="project" value="InterPro"/>
</dbReference>
<comment type="caution">
    <text evidence="5">The sequence shown here is derived from an EMBL/GenBank/DDBJ whole genome shotgun (WGS) entry which is preliminary data.</text>
</comment>
<proteinExistence type="predicted"/>
<sequence>MLQPSLKEFNEWLSEFIIEIKQGDDLQIPGTKTAIIGDDLKEILKQCTLGNKPKLNTLVSQTDSTSKESDVVCPNAPKHMGKATDKDINCILDCSKAALWGKKGSNIRQNIEEARNLEPQIDQDGLDSLSHDPFYKDLIEKEQMQEQEEAEKSEKAKENAIKSKGKDVKTKTLTFEMIAMNRFTMRLNFYMSNNIVSIAKRYDGKFDTEKKEWVLHMKKYKECAEEIIAHLKPKDINISVIPQFVFELLEYKIPFSNPTLSSIIDYDYTLDERYRVDFENLSPKIKDSLYDFQIQGVKFGIKNYGRVLVGDEMGVGKTIQSLAIAYLYRKDWPLLVICPSSLKLTWRDEIFKWLENFTDDDIQVFNKGMEQFKPNALIYIMSYTLAARLAESISTKEFGVVIADEAHYLKSRDSKRSQNLVPIIMKSKRILLLTGTPILARPNELYNLIRILRPDIFRNFKDFGNRYCDPKPGFFKMDWTGNDNKREIYFLINQRMMIRRLKSEVLTQLPSKRRQKISILTDLTISKKIGKLLNKVKNWDEDVEERQREEDRRKEELSKRINNYEFDKLMGELKDIENPYLNALHDRHGCIVNAYKMTGEAKTKGIVEFVATCLENSLKFIIFAHHLEVLDAIEDEVIKHETSYIRIDGRIDTEKRHQAVEKFQSDPNCLVAVLSLTASSTGITLTAASTVVFAEMNWTPGIMVQAEDRVHRIGQVNSVNVYYLYGEKTLDQLIYPRLKLKSEVISNCLDGEEANFEIENTEKDDEHEEERKKYREAKEQRRKQRKEDSIRRHQQRVDKVCGDDEEVSFEQTNISDFFFQNTVNNNRKRMKISLPLPGAGLQGDPEQVDSSSSDSDRSWEELPSPTLKGIPEDQEKEECLIDIQQDDWEEGNEKKWRDYGQKRYRLKKIMKEEEWDSRDFRKRHFGNKNWNYKKKMGNKGYYRPARKNQLPAPQDPEDCNNMGHVARIENEIEEERAIQENNKRLQKGLEHNMFDTTESNPQNFQKHSKTKQINQKDQFSGSYISKRSYYHNKNQTSNSQVLKVKDNNTNVDFVISLGETAK</sequence>
<feature type="region of interest" description="Disordered" evidence="2">
    <location>
        <begin position="834"/>
        <end position="870"/>
    </location>
</feature>
<keyword evidence="1" id="KW-0378">Hydrolase</keyword>
<dbReference type="InterPro" id="IPR001650">
    <property type="entry name" value="Helicase_C-like"/>
</dbReference>
<evidence type="ECO:0000256" key="1">
    <source>
        <dbReference type="ARBA" id="ARBA00022801"/>
    </source>
</evidence>
<keyword evidence="6" id="KW-1185">Reference proteome</keyword>
<dbReference type="GO" id="GO:0016787">
    <property type="term" value="F:hydrolase activity"/>
    <property type="evidence" value="ECO:0007669"/>
    <property type="project" value="UniProtKB-KW"/>
</dbReference>
<feature type="region of interest" description="Disordered" evidence="2">
    <location>
        <begin position="996"/>
        <end position="1018"/>
    </location>
</feature>
<dbReference type="InterPro" id="IPR014001">
    <property type="entry name" value="Helicase_ATP-bd"/>
</dbReference>
<dbReference type="SUPFAM" id="SSF52540">
    <property type="entry name" value="P-loop containing nucleoside triphosphate hydrolases"/>
    <property type="match status" value="2"/>
</dbReference>
<feature type="compositionally biased region" description="Basic and acidic residues" evidence="2">
    <location>
        <begin position="769"/>
        <end position="797"/>
    </location>
</feature>
<evidence type="ECO:0000259" key="3">
    <source>
        <dbReference type="PROSITE" id="PS51192"/>
    </source>
</evidence>
<dbReference type="Gene3D" id="3.40.50.300">
    <property type="entry name" value="P-loop containing nucleotide triphosphate hydrolases"/>
    <property type="match status" value="1"/>
</dbReference>
<dbReference type="InterPro" id="IPR038718">
    <property type="entry name" value="SNF2-like_sf"/>
</dbReference>
<evidence type="ECO:0000256" key="2">
    <source>
        <dbReference type="SAM" id="MobiDB-lite"/>
    </source>
</evidence>
<dbReference type="PANTHER" id="PTHR45766">
    <property type="entry name" value="DNA ANNEALING HELICASE AND ENDONUCLEASE ZRANB3 FAMILY MEMBER"/>
    <property type="match status" value="1"/>
</dbReference>
<dbReference type="CDD" id="cd18793">
    <property type="entry name" value="SF2_C_SNF"/>
    <property type="match status" value="1"/>
</dbReference>
<dbReference type="AlphaFoldDB" id="A0AAD1XL66"/>
<feature type="region of interest" description="Disordered" evidence="2">
    <location>
        <begin position="759"/>
        <end position="797"/>
    </location>
</feature>
<evidence type="ECO:0000313" key="6">
    <source>
        <dbReference type="Proteomes" id="UP001295684"/>
    </source>
</evidence>
<dbReference type="GO" id="GO:0006281">
    <property type="term" value="P:DNA repair"/>
    <property type="evidence" value="ECO:0007669"/>
    <property type="project" value="TreeGrafter"/>
</dbReference>
<dbReference type="Pfam" id="PF00271">
    <property type="entry name" value="Helicase_C"/>
    <property type="match status" value="1"/>
</dbReference>
<dbReference type="Gene3D" id="3.40.50.10810">
    <property type="entry name" value="Tandem AAA-ATPase domain"/>
    <property type="match status" value="1"/>
</dbReference>
<dbReference type="SMART" id="SM00490">
    <property type="entry name" value="HELICc"/>
    <property type="match status" value="1"/>
</dbReference>
<evidence type="ECO:0000313" key="5">
    <source>
        <dbReference type="EMBL" id="CAI2374806.1"/>
    </source>
</evidence>
<feature type="domain" description="Helicase ATP-binding" evidence="3">
    <location>
        <begin position="298"/>
        <end position="455"/>
    </location>
</feature>
<dbReference type="CDD" id="cd18010">
    <property type="entry name" value="DEXHc_HARP_SMARCAL1"/>
    <property type="match status" value="1"/>
</dbReference>
<accession>A0AAD1XL66</accession>
<dbReference type="SMART" id="SM00487">
    <property type="entry name" value="DEXDc"/>
    <property type="match status" value="1"/>
</dbReference>